<dbReference type="Gene3D" id="3.90.1200.10">
    <property type="match status" value="1"/>
</dbReference>
<dbReference type="AlphaFoldDB" id="A0A0A1XS26"/>
<accession>A0A0A1XS26</accession>
<proteinExistence type="predicted"/>
<reference evidence="2" key="2">
    <citation type="journal article" date="2015" name="Gigascience">
        <title>Reconstructing a comprehensive transcriptome assembly of a white-pupal translocated strain of the pest fruit fly Bactrocera cucurbitae.</title>
        <authorList>
            <person name="Sim S.B."/>
            <person name="Calla B."/>
            <person name="Hall B."/>
            <person name="DeRego T."/>
            <person name="Geib S.M."/>
        </authorList>
    </citation>
    <scope>NUCLEOTIDE SEQUENCE</scope>
</reference>
<dbReference type="EMBL" id="GBXI01000163">
    <property type="protein sequence ID" value="JAD14129.1"/>
    <property type="molecule type" value="Transcribed_RNA"/>
</dbReference>
<organism evidence="2">
    <name type="scientific">Zeugodacus cucurbitae</name>
    <name type="common">Melon fruit fly</name>
    <name type="synonym">Bactrocera cucurbitae</name>
    <dbReference type="NCBI Taxonomy" id="28588"/>
    <lineage>
        <taxon>Eukaryota</taxon>
        <taxon>Metazoa</taxon>
        <taxon>Ecdysozoa</taxon>
        <taxon>Arthropoda</taxon>
        <taxon>Hexapoda</taxon>
        <taxon>Insecta</taxon>
        <taxon>Pterygota</taxon>
        <taxon>Neoptera</taxon>
        <taxon>Endopterygota</taxon>
        <taxon>Diptera</taxon>
        <taxon>Brachycera</taxon>
        <taxon>Muscomorpha</taxon>
        <taxon>Tephritoidea</taxon>
        <taxon>Tephritidae</taxon>
        <taxon>Zeugodacus</taxon>
        <taxon>Zeugodacus</taxon>
    </lineage>
</organism>
<protein>
    <submittedName>
        <fullName evidence="2">Uncharacterized oxidoreductase dhs-27</fullName>
    </submittedName>
</protein>
<sequence>MDESTNTNIPKWINVDYFKPILKNDGEDYRKIMKFTPVAAIGPGENFVSVMLRIHLDLELKDGSKKHKTYVMKTMLEDEAGSDVIERLELFPKELDMYGIFLPAFEKLYKDAGKPVQFAPRCLLTETKGNRMNFVFEDLSVKGYRNVDRIKGLNMDQMSRALQKLAEFHAASVVYYEQRGPYPEKYKFGFVQETDYAHQKELFEMRIIQFKEAMKGWGLKDVDKYFKKLLTFEQCWKCMMKNVRETSRNSFNVLNHADFWSSNVMYTFLENGTVDDVMLLDFQMCKWGSPVEDLIFMITVSAAKDIRIKEYEHFVAIYHERLVECLKVLNYKNPLPKLRDLQMDMYRDNNTFYAMYSVLNHLPLILLPPDKDSTVASFYSPNEDGQRFRRKIYTNPHYKAAMLDILPFYYNRGIFNFTDFDE</sequence>
<dbReference type="InterPro" id="IPR004119">
    <property type="entry name" value="EcKL"/>
</dbReference>
<dbReference type="InterPro" id="IPR011009">
    <property type="entry name" value="Kinase-like_dom_sf"/>
</dbReference>
<dbReference type="Pfam" id="PF02958">
    <property type="entry name" value="EcKL"/>
    <property type="match status" value="1"/>
</dbReference>
<gene>
    <name evidence="2" type="primary">dhs-27_0</name>
    <name evidence="2" type="ORF">g.1928</name>
</gene>
<dbReference type="PANTHER" id="PTHR11012">
    <property type="entry name" value="PROTEIN KINASE-LIKE DOMAIN-CONTAINING"/>
    <property type="match status" value="1"/>
</dbReference>
<dbReference type="SUPFAM" id="SSF56112">
    <property type="entry name" value="Protein kinase-like (PK-like)"/>
    <property type="match status" value="1"/>
</dbReference>
<name>A0A0A1XS26_ZEUCU</name>
<dbReference type="InterPro" id="IPR015897">
    <property type="entry name" value="CHK_kinase-like"/>
</dbReference>
<evidence type="ECO:0000259" key="1">
    <source>
        <dbReference type="SMART" id="SM00587"/>
    </source>
</evidence>
<feature type="domain" description="CHK kinase-like" evidence="1">
    <location>
        <begin position="134"/>
        <end position="328"/>
    </location>
</feature>
<dbReference type="SMART" id="SM00587">
    <property type="entry name" value="CHK"/>
    <property type="match status" value="1"/>
</dbReference>
<reference evidence="2" key="1">
    <citation type="submission" date="2014-11" db="EMBL/GenBank/DDBJ databases">
        <authorList>
            <person name="Geib S."/>
        </authorList>
    </citation>
    <scope>NUCLEOTIDE SEQUENCE</scope>
</reference>
<dbReference type="PANTHER" id="PTHR11012:SF6">
    <property type="entry name" value="CHK DOMAIN OV1-RELATED"/>
    <property type="match status" value="1"/>
</dbReference>
<evidence type="ECO:0000313" key="2">
    <source>
        <dbReference type="EMBL" id="JAD14129.1"/>
    </source>
</evidence>